<gene>
    <name evidence="1" type="ORF">COW36_06440</name>
</gene>
<evidence type="ECO:0000313" key="1">
    <source>
        <dbReference type="EMBL" id="PIW18037.1"/>
    </source>
</evidence>
<protein>
    <submittedName>
        <fullName evidence="1">Uncharacterized protein</fullName>
    </submittedName>
</protein>
<reference evidence="1 2" key="1">
    <citation type="submission" date="2017-09" db="EMBL/GenBank/DDBJ databases">
        <title>Depth-based differentiation of microbial function through sediment-hosted aquifers and enrichment of novel symbionts in the deep terrestrial subsurface.</title>
        <authorList>
            <person name="Probst A.J."/>
            <person name="Ladd B."/>
            <person name="Jarett J.K."/>
            <person name="Geller-Mcgrath D.E."/>
            <person name="Sieber C.M."/>
            <person name="Emerson J.B."/>
            <person name="Anantharaman K."/>
            <person name="Thomas B.C."/>
            <person name="Malmstrom R."/>
            <person name="Stieglmeier M."/>
            <person name="Klingl A."/>
            <person name="Woyke T."/>
            <person name="Ryan C.M."/>
            <person name="Banfield J.F."/>
        </authorList>
    </citation>
    <scope>NUCLEOTIDE SEQUENCE [LARGE SCALE GENOMIC DNA]</scope>
    <source>
        <strain evidence="1">CG17_big_fil_post_rev_8_21_14_2_50_48_46</strain>
    </source>
</reference>
<comment type="caution">
    <text evidence="1">The sequence shown here is derived from an EMBL/GenBank/DDBJ whole genome shotgun (WGS) entry which is preliminary data.</text>
</comment>
<dbReference type="Proteomes" id="UP000231019">
    <property type="component" value="Unassembled WGS sequence"/>
</dbReference>
<dbReference type="AlphaFoldDB" id="A0A2M7G7L6"/>
<organism evidence="1 2">
    <name type="scientific">bacterium (Candidatus Blackallbacteria) CG17_big_fil_post_rev_8_21_14_2_50_48_46</name>
    <dbReference type="NCBI Taxonomy" id="2014261"/>
    <lineage>
        <taxon>Bacteria</taxon>
        <taxon>Candidatus Blackallbacteria</taxon>
    </lineage>
</organism>
<accession>A0A2M7G7L6</accession>
<sequence length="1020" mass="121670">MSKSWDDFSQRDWLKKLFLTYPVVFQQELLAILPNLSPVIDEVLLQAGKLLISIHRDKKSIHHNTNTFDNYLEEFFQTEPELYSSPNFLGHFFYNWSLLYVAVKSEKELIQLFKTLRQDHDMAYCVFIFEAYKTRSDEYYQRLAHYSSFYRYRPHKMDYMSLWGEERPTRLTFILGELVLARKGINVSKVLLSWLDYEPINLLSEREVIWGGWPLLKLIREKNPDSWPDFQYLQGFYFCWDLLLDAQNDLALESPQDLDAGLQYLQPVTDLPDYWPYFFRFDEIIEQVNGGRMNRALFMEHVLKQIFLGTELPWRRLWCKYWYALQPSASDFLAHSNWILVLMAQGNKEAMLLCLDGLEQILIEFPQESRWRDWIPQLGLTLAFKYLTHAQRSLKLLFQLDFNFPEIVFKTLLEGLLSPHAKIRTKVLDYFIKRNLNLQEKEDLASYLKQLSLSENDSLKYQLLCNKIELLESFPQIIDSLEEKKVDAFLTRSLSQFRLDYQKLTKSVEPKLQKWPKPWQKSWQVWSQCFDTYFQSENFFWPKIAEYERELYFYNDYGHKISEFSSEHDFNAVFSRPSYWGYYTRWKTLVPLERFQGGWIRPEVFIQRILSTQISALKQHELFNALMALPGGYGAELWRALEVKIPDWPLWVQYTLSVAFAPIDTAKKSLRAWITHFKKTPPEDTLSYFPESISSPSRSVSELPLLVSAVLYRIFPDSPWHIFPELKDLPLDKLRFEFCFEVSSLNKFQENHPYLREISNWEILHKTFDYALAQGALGEFNERLQELVRKIMFSPKEIMDEWKNQDCPFLSTIGKIDINHPVFWLFFGVNELYRRSFPRLWSIENQKYSTRYMKEFKDINPRLALRKMDISQLSGLLSETWKTYLRKEPNIPRSYQGWYPENPVEEILFFPVLADWLESNWNQLHYTEILRALIHLENLLIQTNTGIYLPLYRVLEKLLNQKLAPKVRNKIREILQWPVAEMGVELEAELALRLMAWMEDISPLHAISEMTPEEIRKANL</sequence>
<dbReference type="EMBL" id="PFFQ01000015">
    <property type="protein sequence ID" value="PIW18037.1"/>
    <property type="molecule type" value="Genomic_DNA"/>
</dbReference>
<proteinExistence type="predicted"/>
<evidence type="ECO:0000313" key="2">
    <source>
        <dbReference type="Proteomes" id="UP000231019"/>
    </source>
</evidence>
<name>A0A2M7G7L6_9BACT</name>